<dbReference type="Pfam" id="PF01246">
    <property type="entry name" value="Ribosomal_L24e"/>
    <property type="match status" value="1"/>
</dbReference>
<keyword evidence="3" id="KW-0690">Ribosome biogenesis</keyword>
<dbReference type="PROSITE" id="PS01073">
    <property type="entry name" value="RIBOSOMAL_L24E"/>
    <property type="match status" value="1"/>
</dbReference>
<dbReference type="InterPro" id="IPR038630">
    <property type="entry name" value="L24e/L24_sf"/>
</dbReference>
<evidence type="ECO:0000256" key="2">
    <source>
        <dbReference type="ARBA" id="ARBA00005647"/>
    </source>
</evidence>
<keyword evidence="5" id="KW-0175">Coiled coil</keyword>
<dbReference type="OrthoDB" id="10262490at2759"/>
<comment type="similarity">
    <text evidence="2">Belongs to the eukaryotic ribosomal protein eL24 family.</text>
</comment>
<accession>A0A196SPB0</accession>
<proteinExistence type="inferred from homology"/>
<dbReference type="InterPro" id="IPR056366">
    <property type="entry name" value="Ribosomal_eL24"/>
</dbReference>
<dbReference type="EMBL" id="LXWW01000011">
    <property type="protein sequence ID" value="OAO18017.1"/>
    <property type="molecule type" value="Genomic_DNA"/>
</dbReference>
<dbReference type="AlphaFoldDB" id="A0A196SPB0"/>
<evidence type="ECO:0000259" key="6">
    <source>
        <dbReference type="SMART" id="SM00746"/>
    </source>
</evidence>
<comment type="caution">
    <text evidence="7">The sequence shown here is derived from an EMBL/GenBank/DDBJ whole genome shotgun (WGS) entry which is preliminary data.</text>
</comment>
<dbReference type="Gene3D" id="2.30.170.20">
    <property type="entry name" value="Ribosomal protein L24e"/>
    <property type="match status" value="1"/>
</dbReference>
<dbReference type="GO" id="GO:0003735">
    <property type="term" value="F:structural constituent of ribosome"/>
    <property type="evidence" value="ECO:0007669"/>
    <property type="project" value="InterPro"/>
</dbReference>
<keyword evidence="4" id="KW-0539">Nucleus</keyword>
<keyword evidence="8" id="KW-1185">Reference proteome</keyword>
<evidence type="ECO:0000313" key="8">
    <source>
        <dbReference type="Proteomes" id="UP000078348"/>
    </source>
</evidence>
<comment type="subcellular location">
    <subcellularLocation>
        <location evidence="1">Nucleus</location>
    </subcellularLocation>
</comment>
<reference evidence="7 8" key="1">
    <citation type="submission" date="2016-05" db="EMBL/GenBank/DDBJ databases">
        <title>Nuclear genome of Blastocystis sp. subtype 1 NandII.</title>
        <authorList>
            <person name="Gentekaki E."/>
            <person name="Curtis B."/>
            <person name="Stairs C."/>
            <person name="Eme L."/>
            <person name="Herman E."/>
            <person name="Klimes V."/>
            <person name="Arias M.C."/>
            <person name="Elias M."/>
            <person name="Hilliou F."/>
            <person name="Klute M."/>
            <person name="Malik S.-B."/>
            <person name="Pightling A."/>
            <person name="Rachubinski R."/>
            <person name="Salas D."/>
            <person name="Schlacht A."/>
            <person name="Suga H."/>
            <person name="Archibald J."/>
            <person name="Ball S.G."/>
            <person name="Clark G."/>
            <person name="Dacks J."/>
            <person name="Van Der Giezen M."/>
            <person name="Tsaousis A."/>
            <person name="Roger A."/>
        </authorList>
    </citation>
    <scope>NUCLEOTIDE SEQUENCE [LARGE SCALE GENOMIC DNA]</scope>
    <source>
        <strain evidence="8">ATCC 50177 / NandII</strain>
    </source>
</reference>
<protein>
    <submittedName>
        <fullName evidence="7">RL30, ribosomal protein 30 60S large ribosomal subunit</fullName>
    </submittedName>
</protein>
<gene>
    <name evidence="7" type="ORF">AV274_0260</name>
</gene>
<keyword evidence="7" id="KW-0687">Ribonucleoprotein</keyword>
<dbReference type="InterPro" id="IPR000988">
    <property type="entry name" value="Ribosomal_eL24-rel_N"/>
</dbReference>
<evidence type="ECO:0000256" key="3">
    <source>
        <dbReference type="ARBA" id="ARBA00022517"/>
    </source>
</evidence>
<name>A0A196SPB0_BLAHN</name>
<dbReference type="InterPro" id="IPR023442">
    <property type="entry name" value="Ribosomal_eL24_CS"/>
</dbReference>
<dbReference type="PANTHER" id="PTHR10792:SF8">
    <property type="entry name" value="RIBOSOME BIOGENESIS PROTEIN RLP24-RELATED"/>
    <property type="match status" value="1"/>
</dbReference>
<dbReference type="PANTHER" id="PTHR10792">
    <property type="entry name" value="60S RIBOSOMAL PROTEIN L24"/>
    <property type="match status" value="1"/>
</dbReference>
<evidence type="ECO:0000256" key="5">
    <source>
        <dbReference type="SAM" id="Coils"/>
    </source>
</evidence>
<evidence type="ECO:0000313" key="7">
    <source>
        <dbReference type="EMBL" id="OAO18017.1"/>
    </source>
</evidence>
<dbReference type="InterPro" id="IPR011017">
    <property type="entry name" value="TRASH_dom"/>
</dbReference>
<organism evidence="7 8">
    <name type="scientific">Blastocystis sp. subtype 1 (strain ATCC 50177 / NandII)</name>
    <dbReference type="NCBI Taxonomy" id="478820"/>
    <lineage>
        <taxon>Eukaryota</taxon>
        <taxon>Sar</taxon>
        <taxon>Stramenopiles</taxon>
        <taxon>Bigyra</taxon>
        <taxon>Opalozoa</taxon>
        <taxon>Opalinata</taxon>
        <taxon>Blastocystidae</taxon>
        <taxon>Blastocystis</taxon>
    </lineage>
</organism>
<dbReference type="Proteomes" id="UP000078348">
    <property type="component" value="Unassembled WGS sequence"/>
</dbReference>
<evidence type="ECO:0000256" key="4">
    <source>
        <dbReference type="ARBA" id="ARBA00023242"/>
    </source>
</evidence>
<dbReference type="GO" id="GO:0042273">
    <property type="term" value="P:ribosomal large subunit biogenesis"/>
    <property type="evidence" value="ECO:0007669"/>
    <property type="project" value="TreeGrafter"/>
</dbReference>
<dbReference type="GO" id="GO:0005730">
    <property type="term" value="C:nucleolus"/>
    <property type="evidence" value="ECO:0007669"/>
    <property type="project" value="TreeGrafter"/>
</dbReference>
<feature type="coiled-coil region" evidence="5">
    <location>
        <begin position="145"/>
        <end position="172"/>
    </location>
</feature>
<dbReference type="STRING" id="478820.A0A196SPB0"/>
<evidence type="ECO:0000256" key="1">
    <source>
        <dbReference type="ARBA" id="ARBA00004123"/>
    </source>
</evidence>
<sequence length="173" mass="20938">MRIETCYFCSSPIYPGHGIVFVRNDSKVFRFCRSKCRKNFNLRRNPRKVRWTKAFRRANGKDIRVDSTFEFEKTRNRPVKYNRELMAKTLQAMKRVSEIQQVREKRFYEKRMALAKEHQRLSKKVVIARNVEMLQRMPAATKIDVTRAEQVREELKNRKAEILRQKQNKNRKV</sequence>
<feature type="domain" description="TRASH" evidence="6">
    <location>
        <begin position="6"/>
        <end position="44"/>
    </location>
</feature>
<dbReference type="SMART" id="SM00746">
    <property type="entry name" value="TRASH"/>
    <property type="match status" value="1"/>
</dbReference>
<dbReference type="SUPFAM" id="SSF57716">
    <property type="entry name" value="Glucocorticoid receptor-like (DNA-binding domain)"/>
    <property type="match status" value="1"/>
</dbReference>
<dbReference type="CDD" id="cd00472">
    <property type="entry name" value="Ribosomal_L24e_L24"/>
    <property type="match status" value="1"/>
</dbReference>
<keyword evidence="7" id="KW-0689">Ribosomal protein</keyword>
<dbReference type="GO" id="GO:0005840">
    <property type="term" value="C:ribosome"/>
    <property type="evidence" value="ECO:0007669"/>
    <property type="project" value="UniProtKB-KW"/>
</dbReference>
<dbReference type="FunFam" id="2.30.170.20:FF:000001">
    <property type="entry name" value="probable ribosome biogenesis protein RLP24"/>
    <property type="match status" value="1"/>
</dbReference>